<dbReference type="Pfam" id="PF00696">
    <property type="entry name" value="AA_kinase"/>
    <property type="match status" value="1"/>
</dbReference>
<keyword evidence="11" id="KW-1185">Reference proteome</keyword>
<dbReference type="UniPathway" id="UPA00098">
    <property type="reaction ID" value="UER00359"/>
</dbReference>
<dbReference type="InterPro" id="IPR019797">
    <property type="entry name" value="Glutamate_5-kinase_CS"/>
</dbReference>
<dbReference type="Gene3D" id="2.30.130.10">
    <property type="entry name" value="PUA domain"/>
    <property type="match status" value="1"/>
</dbReference>
<dbReference type="PIRSF" id="PIRSF000729">
    <property type="entry name" value="GK"/>
    <property type="match status" value="1"/>
</dbReference>
<dbReference type="FunFam" id="3.40.1160.10:FF:000018">
    <property type="entry name" value="Glutamate 5-kinase"/>
    <property type="match status" value="1"/>
</dbReference>
<dbReference type="GO" id="GO:0055129">
    <property type="term" value="P:L-proline biosynthetic process"/>
    <property type="evidence" value="ECO:0007669"/>
    <property type="project" value="UniProtKB-UniRule"/>
</dbReference>
<dbReference type="Pfam" id="PF01472">
    <property type="entry name" value="PUA"/>
    <property type="match status" value="1"/>
</dbReference>
<comment type="catalytic activity">
    <reaction evidence="8">
        <text>L-glutamate + ATP = L-glutamyl 5-phosphate + ADP</text>
        <dbReference type="Rhea" id="RHEA:14877"/>
        <dbReference type="ChEBI" id="CHEBI:29985"/>
        <dbReference type="ChEBI" id="CHEBI:30616"/>
        <dbReference type="ChEBI" id="CHEBI:58274"/>
        <dbReference type="ChEBI" id="CHEBI:456216"/>
        <dbReference type="EC" id="2.7.2.11"/>
    </reaction>
</comment>
<gene>
    <name evidence="8" type="primary">proB</name>
    <name evidence="10" type="ORF">HZT40_17575</name>
</gene>
<dbReference type="AlphaFoldDB" id="A0A7L6AZE7"/>
<comment type="subcellular location">
    <subcellularLocation>
        <location evidence="8">Cytoplasm</location>
    </subcellularLocation>
</comment>
<dbReference type="InterPro" id="IPR002478">
    <property type="entry name" value="PUA"/>
</dbReference>
<dbReference type="SUPFAM" id="SSF88697">
    <property type="entry name" value="PUA domain-like"/>
    <property type="match status" value="1"/>
</dbReference>
<dbReference type="EC" id="2.7.2.11" evidence="8"/>
<protein>
    <recommendedName>
        <fullName evidence="8">Glutamate 5-kinase</fullName>
        <ecNumber evidence="8">2.7.2.11</ecNumber>
    </recommendedName>
    <alternativeName>
        <fullName evidence="8">Gamma-glutamyl kinase</fullName>
        <shortName evidence="8">GK</shortName>
    </alternativeName>
</protein>
<dbReference type="InterPro" id="IPR005715">
    <property type="entry name" value="Glu_5kinase/COase_Synthase"/>
</dbReference>
<dbReference type="PROSITE" id="PS50890">
    <property type="entry name" value="PUA"/>
    <property type="match status" value="1"/>
</dbReference>
<dbReference type="SMART" id="SM00359">
    <property type="entry name" value="PUA"/>
    <property type="match status" value="1"/>
</dbReference>
<dbReference type="CDD" id="cd21157">
    <property type="entry name" value="PUA_G5K"/>
    <property type="match status" value="1"/>
</dbReference>
<dbReference type="PRINTS" id="PR00474">
    <property type="entry name" value="GLU5KINASE"/>
</dbReference>
<evidence type="ECO:0000256" key="5">
    <source>
        <dbReference type="ARBA" id="ARBA00022741"/>
    </source>
</evidence>
<evidence type="ECO:0000259" key="9">
    <source>
        <dbReference type="SMART" id="SM00359"/>
    </source>
</evidence>
<dbReference type="GO" id="GO:0004349">
    <property type="term" value="F:glutamate 5-kinase activity"/>
    <property type="evidence" value="ECO:0007669"/>
    <property type="project" value="UniProtKB-UniRule"/>
</dbReference>
<keyword evidence="2 8" id="KW-0028">Amino-acid biosynthesis</keyword>
<evidence type="ECO:0000256" key="1">
    <source>
        <dbReference type="ARBA" id="ARBA00022490"/>
    </source>
</evidence>
<dbReference type="InterPro" id="IPR041739">
    <property type="entry name" value="G5K_ProB"/>
</dbReference>
<feature type="binding site" evidence="8">
    <location>
        <position position="60"/>
    </location>
    <ligand>
        <name>substrate</name>
    </ligand>
</feature>
<evidence type="ECO:0000256" key="8">
    <source>
        <dbReference type="HAMAP-Rule" id="MF_00456"/>
    </source>
</evidence>
<dbReference type="InterPro" id="IPR001048">
    <property type="entry name" value="Asp/Glu/Uridylate_kinase"/>
</dbReference>
<feature type="binding site" evidence="8">
    <location>
        <position position="20"/>
    </location>
    <ligand>
        <name>ATP</name>
        <dbReference type="ChEBI" id="CHEBI:30616"/>
    </ligand>
</feature>
<dbReference type="InterPro" id="IPR001057">
    <property type="entry name" value="Glu/AcGlu_kinase"/>
</dbReference>
<dbReference type="InterPro" id="IPR036393">
    <property type="entry name" value="AceGlu_kinase-like_sf"/>
</dbReference>
<evidence type="ECO:0000313" key="10">
    <source>
        <dbReference type="EMBL" id="QLQ34277.1"/>
    </source>
</evidence>
<dbReference type="HAMAP" id="MF_00456">
    <property type="entry name" value="ProB"/>
    <property type="match status" value="1"/>
</dbReference>
<feature type="binding site" evidence="8">
    <location>
        <begin position="179"/>
        <end position="180"/>
    </location>
    <ligand>
        <name>ATP</name>
        <dbReference type="ChEBI" id="CHEBI:30616"/>
    </ligand>
</feature>
<dbReference type="PROSITE" id="PS00902">
    <property type="entry name" value="GLUTAMATE_5_KINASE"/>
    <property type="match status" value="1"/>
</dbReference>
<dbReference type="InterPro" id="IPR036974">
    <property type="entry name" value="PUA_sf"/>
</dbReference>
<evidence type="ECO:0000256" key="3">
    <source>
        <dbReference type="ARBA" id="ARBA00022650"/>
    </source>
</evidence>
<comment type="pathway">
    <text evidence="8">Amino-acid biosynthesis; L-proline biosynthesis; L-glutamate 5-semialdehyde from L-glutamate: step 1/2.</text>
</comment>
<evidence type="ECO:0000256" key="4">
    <source>
        <dbReference type="ARBA" id="ARBA00022679"/>
    </source>
</evidence>
<dbReference type="CDD" id="cd04242">
    <property type="entry name" value="AAK_G5K_ProB"/>
    <property type="match status" value="1"/>
</dbReference>
<feature type="domain" description="PUA" evidence="9">
    <location>
        <begin position="287"/>
        <end position="370"/>
    </location>
</feature>
<comment type="function">
    <text evidence="8">Catalyzes the transfer of a phosphate group to glutamate to form L-glutamate 5-phosphate.</text>
</comment>
<organism evidence="10 11">
    <name type="scientific">Candidatus Thiothrix singaporensis</name>
    <dbReference type="NCBI Taxonomy" id="2799669"/>
    <lineage>
        <taxon>Bacteria</taxon>
        <taxon>Pseudomonadati</taxon>
        <taxon>Pseudomonadota</taxon>
        <taxon>Gammaproteobacteria</taxon>
        <taxon>Thiotrichales</taxon>
        <taxon>Thiotrichaceae</taxon>
        <taxon>Thiothrix</taxon>
    </lineage>
</organism>
<dbReference type="InterPro" id="IPR011529">
    <property type="entry name" value="Glu_5kinase"/>
</dbReference>
<dbReference type="FunFam" id="2.30.130.10:FF:000007">
    <property type="entry name" value="Glutamate 5-kinase"/>
    <property type="match status" value="1"/>
</dbReference>
<reference evidence="10" key="1">
    <citation type="submission" date="2020-06" db="EMBL/GenBank/DDBJ databases">
        <title>Analysis procedures for assessing recovery of high quality, complete, closed genomes from Nanopore long read metagenome sequencing.</title>
        <authorList>
            <person name="Bessarab I."/>
            <person name="Arumugam K."/>
            <person name="Haryono M."/>
            <person name="Liu X."/>
            <person name="Roy S."/>
            <person name="Zuniga-Montanez R.E."/>
            <person name="Qiu G."/>
            <person name="Drautz-Moses D.I."/>
            <person name="Law Y.Y."/>
            <person name="Wuertz S."/>
            <person name="Lauro F.M."/>
            <person name="Huson D.H."/>
            <person name="Williams R.B."/>
        </authorList>
    </citation>
    <scope>NUCLEOTIDE SEQUENCE [LARGE SCALE GENOMIC DNA]</scope>
    <source>
        <strain evidence="10">SSD2</strain>
    </source>
</reference>
<dbReference type="EMBL" id="CP059265">
    <property type="protein sequence ID" value="QLQ34277.1"/>
    <property type="molecule type" value="Genomic_DNA"/>
</dbReference>
<keyword evidence="4 8" id="KW-0808">Transferase</keyword>
<keyword evidence="7 8" id="KW-0067">ATP-binding</keyword>
<evidence type="ECO:0000313" key="11">
    <source>
        <dbReference type="Proteomes" id="UP000510621"/>
    </source>
</evidence>
<keyword evidence="5 8" id="KW-0547">Nucleotide-binding</keyword>
<dbReference type="Gene3D" id="3.40.1160.10">
    <property type="entry name" value="Acetylglutamate kinase-like"/>
    <property type="match status" value="2"/>
</dbReference>
<accession>A0A7L6AZE7</accession>
<keyword evidence="1 8" id="KW-0963">Cytoplasm</keyword>
<comment type="similarity">
    <text evidence="8">Belongs to the glutamate 5-kinase family.</text>
</comment>
<feature type="binding site" evidence="8">
    <location>
        <begin position="221"/>
        <end position="227"/>
    </location>
    <ligand>
        <name>ATP</name>
        <dbReference type="ChEBI" id="CHEBI:30616"/>
    </ligand>
</feature>
<dbReference type="KEGG" id="this:HZT40_17575"/>
<dbReference type="GO" id="GO:0005829">
    <property type="term" value="C:cytosol"/>
    <property type="evidence" value="ECO:0007669"/>
    <property type="project" value="TreeGrafter"/>
</dbReference>
<feature type="binding site" evidence="8">
    <location>
        <position position="159"/>
    </location>
    <ligand>
        <name>substrate</name>
    </ligand>
</feature>
<dbReference type="PANTHER" id="PTHR43654:SF1">
    <property type="entry name" value="ISOPENTENYL PHOSPHATE KINASE"/>
    <property type="match status" value="1"/>
</dbReference>
<dbReference type="GO" id="GO:0005524">
    <property type="term" value="F:ATP binding"/>
    <property type="evidence" value="ECO:0007669"/>
    <property type="project" value="UniProtKB-KW"/>
</dbReference>
<dbReference type="InterPro" id="IPR015947">
    <property type="entry name" value="PUA-like_sf"/>
</dbReference>
<dbReference type="GO" id="GO:0003723">
    <property type="term" value="F:RNA binding"/>
    <property type="evidence" value="ECO:0007669"/>
    <property type="project" value="InterPro"/>
</dbReference>
<dbReference type="PANTHER" id="PTHR43654">
    <property type="entry name" value="GLUTAMATE 5-KINASE"/>
    <property type="match status" value="1"/>
</dbReference>
<dbReference type="NCBIfam" id="TIGR01027">
    <property type="entry name" value="proB"/>
    <property type="match status" value="1"/>
</dbReference>
<proteinExistence type="inferred from homology"/>
<evidence type="ECO:0000256" key="2">
    <source>
        <dbReference type="ARBA" id="ARBA00022605"/>
    </source>
</evidence>
<dbReference type="SUPFAM" id="SSF53633">
    <property type="entry name" value="Carbamate kinase-like"/>
    <property type="match status" value="1"/>
</dbReference>
<keyword evidence="3 8" id="KW-0641">Proline biosynthesis</keyword>
<evidence type="ECO:0000256" key="7">
    <source>
        <dbReference type="ARBA" id="ARBA00022840"/>
    </source>
</evidence>
<name>A0A7L6AZE7_9GAMM</name>
<evidence type="ECO:0000256" key="6">
    <source>
        <dbReference type="ARBA" id="ARBA00022777"/>
    </source>
</evidence>
<sequence length="378" mass="40982">MQNNHHRSEFMPKTQRWVVKIGSALLTRDGQGLDREALADWAGQMARLHKQGIEIVLVSSGAVAEGMSRMGWKAKPKALFEKQAAAAIGQMGLIHAYESVFLQHGFHSAQVLLTHDDLANRRRYLNARSTLTTLIELKVIPVINENDTVAFDEIRLGDNDTLGALVANLVEADVLVILTDQQGLYDKDPRKFADAQMIHEGRANNPDYVAFAGGAGTLIGSGGMRTKVLAAQRASRSGCATVIASGREPEVLERLRKGEMLGTLLLPDAAPLAARKQWIAGQLSAKGTLWLDSGAADAILKTGKSLLPVGVTRVEGVFDRGEVVSCVAEDGRLVAKGLVNYSSEEAIRIKRQPSKSIEQVLGYVDAPELIHRDNLVLL</sequence>
<dbReference type="Proteomes" id="UP000510621">
    <property type="component" value="Chromosome"/>
</dbReference>
<feature type="binding site" evidence="8">
    <location>
        <position position="147"/>
    </location>
    <ligand>
        <name>substrate</name>
    </ligand>
</feature>
<keyword evidence="6 8" id="KW-0418">Kinase</keyword>